<dbReference type="Pfam" id="PF12833">
    <property type="entry name" value="HTH_18"/>
    <property type="match status" value="1"/>
</dbReference>
<feature type="domain" description="Response regulatory" evidence="6">
    <location>
        <begin position="2"/>
        <end position="120"/>
    </location>
</feature>
<feature type="domain" description="HTH araC/xylS-type" evidence="5">
    <location>
        <begin position="397"/>
        <end position="495"/>
    </location>
</feature>
<dbReference type="PANTHER" id="PTHR43280">
    <property type="entry name" value="ARAC-FAMILY TRANSCRIPTIONAL REGULATOR"/>
    <property type="match status" value="1"/>
</dbReference>
<name>A0ABW2RM15_9BACL</name>
<dbReference type="SMART" id="SM00448">
    <property type="entry name" value="REC"/>
    <property type="match status" value="1"/>
</dbReference>
<dbReference type="InterPro" id="IPR009057">
    <property type="entry name" value="Homeodomain-like_sf"/>
</dbReference>
<dbReference type="PROSITE" id="PS01124">
    <property type="entry name" value="HTH_ARAC_FAMILY_2"/>
    <property type="match status" value="1"/>
</dbReference>
<dbReference type="InterPro" id="IPR011006">
    <property type="entry name" value="CheY-like_superfamily"/>
</dbReference>
<evidence type="ECO:0000259" key="6">
    <source>
        <dbReference type="PROSITE" id="PS50110"/>
    </source>
</evidence>
<gene>
    <name evidence="7" type="ORF">ACFQNG_13295</name>
</gene>
<reference evidence="8" key="1">
    <citation type="journal article" date="2019" name="Int. J. Syst. Evol. Microbiol.">
        <title>The Global Catalogue of Microorganisms (GCM) 10K type strain sequencing project: providing services to taxonomists for standard genome sequencing and annotation.</title>
        <authorList>
            <consortium name="The Broad Institute Genomics Platform"/>
            <consortium name="The Broad Institute Genome Sequencing Center for Infectious Disease"/>
            <person name="Wu L."/>
            <person name="Ma J."/>
        </authorList>
    </citation>
    <scope>NUCLEOTIDE SEQUENCE [LARGE SCALE GENOMIC DNA]</scope>
    <source>
        <strain evidence="8">CGMCC 1.12942</strain>
    </source>
</reference>
<protein>
    <submittedName>
        <fullName evidence="7">Helix-turn-helix domain-containing protein</fullName>
    </submittedName>
</protein>
<dbReference type="Gene3D" id="3.40.50.2300">
    <property type="match status" value="1"/>
</dbReference>
<evidence type="ECO:0000256" key="1">
    <source>
        <dbReference type="ARBA" id="ARBA00023015"/>
    </source>
</evidence>
<evidence type="ECO:0000256" key="4">
    <source>
        <dbReference type="PROSITE-ProRule" id="PRU00169"/>
    </source>
</evidence>
<keyword evidence="2" id="KW-0238">DNA-binding</keyword>
<proteinExistence type="predicted"/>
<dbReference type="InterPro" id="IPR001789">
    <property type="entry name" value="Sig_transdc_resp-reg_receiver"/>
</dbReference>
<keyword evidence="1" id="KW-0805">Transcription regulation</keyword>
<sequence length="501" mass="57945">MRVFIADDESLVRLSLRSMLEELDSFPVRIVEEAANGEEMIERLKECQPDIAFVDVRMPKCNGLEAIKTGKTISPRTQWVILTGFSEFSYAQEAIRLGAANYLLKPASPEELEKVLHDLYLSYQDQLKRQNKAFANEMMALFHGLSAVEEINGDGLPSNSRFLGAVFYVDSHLPEKTIAERLRKSAFEIQRIITKFLSPDSRIALFPLPNGEWMTIGCWGFTNGSEGKKRINLYFDEIKAGFTRFSAEDLSITMIHGKECHSIDSLYRQASLIQEHSPCRTVVGMNRCWRFEDLQIHHKDSMMRGLSELLISISKFYKEKRYLEFMKTLTKLEKYRYPLNDDEKLWDHAQKFLKVSTGCEWTGGKDFNTWLNKLQAHGENLLTHNQKDENRQHDAVDQVIAFIDQHYMNDIGIGQIAETLGVTPNYLSTLFRKKTGTTFMKYLTRIRMLKAKELLTKSDIQVQQVAEQVGYYSVRHFTKLFTEFAGCYPSEYRKQQKHIAK</sequence>
<dbReference type="Proteomes" id="UP001596500">
    <property type="component" value="Unassembled WGS sequence"/>
</dbReference>
<dbReference type="SMART" id="SM00342">
    <property type="entry name" value="HTH_ARAC"/>
    <property type="match status" value="1"/>
</dbReference>
<keyword evidence="4" id="KW-0597">Phosphoprotein</keyword>
<evidence type="ECO:0000259" key="5">
    <source>
        <dbReference type="PROSITE" id="PS01124"/>
    </source>
</evidence>
<dbReference type="Pfam" id="PF00072">
    <property type="entry name" value="Response_reg"/>
    <property type="match status" value="1"/>
</dbReference>
<keyword evidence="3" id="KW-0804">Transcription</keyword>
<dbReference type="SUPFAM" id="SSF46689">
    <property type="entry name" value="Homeodomain-like"/>
    <property type="match status" value="2"/>
</dbReference>
<dbReference type="PROSITE" id="PS50110">
    <property type="entry name" value="RESPONSE_REGULATORY"/>
    <property type="match status" value="1"/>
</dbReference>
<organism evidence="7 8">
    <name type="scientific">Laceyella putida</name>
    <dbReference type="NCBI Taxonomy" id="110101"/>
    <lineage>
        <taxon>Bacteria</taxon>
        <taxon>Bacillati</taxon>
        <taxon>Bacillota</taxon>
        <taxon>Bacilli</taxon>
        <taxon>Bacillales</taxon>
        <taxon>Thermoactinomycetaceae</taxon>
        <taxon>Laceyella</taxon>
    </lineage>
</organism>
<evidence type="ECO:0000313" key="8">
    <source>
        <dbReference type="Proteomes" id="UP001596500"/>
    </source>
</evidence>
<comment type="caution">
    <text evidence="7">The sequence shown here is derived from an EMBL/GenBank/DDBJ whole genome shotgun (WGS) entry which is preliminary data.</text>
</comment>
<evidence type="ECO:0000256" key="3">
    <source>
        <dbReference type="ARBA" id="ARBA00023163"/>
    </source>
</evidence>
<evidence type="ECO:0000313" key="7">
    <source>
        <dbReference type="EMBL" id="MFC7442068.1"/>
    </source>
</evidence>
<evidence type="ECO:0000256" key="2">
    <source>
        <dbReference type="ARBA" id="ARBA00023125"/>
    </source>
</evidence>
<accession>A0ABW2RM15</accession>
<dbReference type="EMBL" id="JBHTBW010000045">
    <property type="protein sequence ID" value="MFC7442068.1"/>
    <property type="molecule type" value="Genomic_DNA"/>
</dbReference>
<dbReference type="CDD" id="cd17536">
    <property type="entry name" value="REC_YesN-like"/>
    <property type="match status" value="1"/>
</dbReference>
<feature type="modified residue" description="4-aspartylphosphate" evidence="4">
    <location>
        <position position="55"/>
    </location>
</feature>
<keyword evidence="8" id="KW-1185">Reference proteome</keyword>
<dbReference type="Gene3D" id="1.10.10.60">
    <property type="entry name" value="Homeodomain-like"/>
    <property type="match status" value="2"/>
</dbReference>
<dbReference type="InterPro" id="IPR018060">
    <property type="entry name" value="HTH_AraC"/>
</dbReference>
<dbReference type="SUPFAM" id="SSF52172">
    <property type="entry name" value="CheY-like"/>
    <property type="match status" value="1"/>
</dbReference>
<dbReference type="RefSeq" id="WP_379865700.1">
    <property type="nucleotide sequence ID" value="NZ_JBHTBW010000045.1"/>
</dbReference>
<dbReference type="PANTHER" id="PTHR43280:SF28">
    <property type="entry name" value="HTH-TYPE TRANSCRIPTIONAL ACTIVATOR RHAS"/>
    <property type="match status" value="1"/>
</dbReference>